<evidence type="ECO:0000313" key="2">
    <source>
        <dbReference type="Proteomes" id="UP000184301"/>
    </source>
</evidence>
<dbReference type="RefSeq" id="WP_073112739.1">
    <property type="nucleotide sequence ID" value="NZ_FQZY01000069.1"/>
</dbReference>
<dbReference type="AlphaFoldDB" id="A0A1M6UAC1"/>
<dbReference type="STRING" id="1121950.SAMN02745243_03446"/>
<keyword evidence="2" id="KW-1185">Reference proteome</keyword>
<evidence type="ECO:0008006" key="3">
    <source>
        <dbReference type="Google" id="ProtNLM"/>
    </source>
</evidence>
<proteinExistence type="predicted"/>
<organism evidence="1 2">
    <name type="scientific">Hespellia stercorisuis DSM 15480</name>
    <dbReference type="NCBI Taxonomy" id="1121950"/>
    <lineage>
        <taxon>Bacteria</taxon>
        <taxon>Bacillati</taxon>
        <taxon>Bacillota</taxon>
        <taxon>Clostridia</taxon>
        <taxon>Lachnospirales</taxon>
        <taxon>Lachnospiraceae</taxon>
        <taxon>Hespellia</taxon>
    </lineage>
</organism>
<reference evidence="1 2" key="1">
    <citation type="submission" date="2016-11" db="EMBL/GenBank/DDBJ databases">
        <authorList>
            <person name="Jaros S."/>
            <person name="Januszkiewicz K."/>
            <person name="Wedrychowicz H."/>
        </authorList>
    </citation>
    <scope>NUCLEOTIDE SEQUENCE [LARGE SCALE GENOMIC DNA]</scope>
    <source>
        <strain evidence="1 2">DSM 15480</strain>
    </source>
</reference>
<name>A0A1M6UAC1_9FIRM</name>
<accession>A0A1M6UAC1</accession>
<dbReference type="OrthoDB" id="3191897at2"/>
<gene>
    <name evidence="1" type="ORF">SAMN02745243_03446</name>
</gene>
<sequence length="149" mass="18051">MDKAKIREIQEKGHYYSVPKGISMKPMLQSRENVVDIVPFDGLLKKYDVALYYRETTNQYVLHRILEVKQDCYYFYGDNCWQREIVPHEAVVGVASQFFHKGAWIPVTDKKYLCYVHLWCDFLPLRRLLFRIRDKIKRIIYKHRMRNTD</sequence>
<dbReference type="Proteomes" id="UP000184301">
    <property type="component" value="Unassembled WGS sequence"/>
</dbReference>
<protein>
    <recommendedName>
        <fullName evidence="3">Peptidase S24-like</fullName>
    </recommendedName>
</protein>
<dbReference type="EMBL" id="FQZY01000069">
    <property type="protein sequence ID" value="SHK66008.1"/>
    <property type="molecule type" value="Genomic_DNA"/>
</dbReference>
<evidence type="ECO:0000313" key="1">
    <source>
        <dbReference type="EMBL" id="SHK66008.1"/>
    </source>
</evidence>